<name>A0ABX9JS14_9BACT</name>
<evidence type="ECO:0000313" key="1">
    <source>
        <dbReference type="EMBL" id="REG25994.1"/>
    </source>
</evidence>
<dbReference type="Pfam" id="PF13665">
    <property type="entry name" value="Tox-PAAR-like"/>
    <property type="match status" value="1"/>
</dbReference>
<reference evidence="1 2" key="1">
    <citation type="submission" date="2018-08" db="EMBL/GenBank/DDBJ databases">
        <title>Genomic Encyclopedia of Archaeal and Bacterial Type Strains, Phase II (KMG-II): from individual species to whole genera.</title>
        <authorList>
            <person name="Goeker M."/>
        </authorList>
    </citation>
    <scope>NUCLEOTIDE SEQUENCE [LARGE SCALE GENOMIC DNA]</scope>
    <source>
        <strain evidence="1 2">DSM 2261</strain>
    </source>
</reference>
<protein>
    <submittedName>
        <fullName evidence="1">Uncharacterized protein DUF4150</fullName>
    </submittedName>
</protein>
<dbReference type="Proteomes" id="UP000256345">
    <property type="component" value="Unassembled WGS sequence"/>
</dbReference>
<gene>
    <name evidence="1" type="ORF">ATI61_11289</name>
</gene>
<proteinExistence type="predicted"/>
<keyword evidence="2" id="KW-1185">Reference proteome</keyword>
<organism evidence="1 2">
    <name type="scientific">Archangium gephyra</name>
    <dbReference type="NCBI Taxonomy" id="48"/>
    <lineage>
        <taxon>Bacteria</taxon>
        <taxon>Pseudomonadati</taxon>
        <taxon>Myxococcota</taxon>
        <taxon>Myxococcia</taxon>
        <taxon>Myxococcales</taxon>
        <taxon>Cystobacterineae</taxon>
        <taxon>Archangiaceae</taxon>
        <taxon>Archangium</taxon>
    </lineage>
</organism>
<sequence length="347" mass="37549">MSSDVYANGSAIACKKGDGKVVAAFPDVCMSPPGPPAGPIPVPYPNSSFSKDMKNGSKSVKIHDGEVMLRDQSFYQTSPLGNEAATRSFGANVVTHVITGKTYFGAWSMDVRFEGKNVPRHLDLTTSNHGSYPGGPPSTELEMQMHAKVEHADEAQRKCPCCDGPLHVQLQPPGKPAKAVMNYEQWYLQRAADKQANWEKHADAKGLDKAGQDYVGSIKKLLKDAQKRDGCSCKTPTKLLPEPPCNVFFHPTTSKEAAAIRSKYDTHAPKLRKSRGIPVTDSLVDAVALQAKLGRVPTQEDIEAEVKLNHITPKTAGGCPTGDGNLQPYGALCGVCKSIDDRFNKFQ</sequence>
<evidence type="ECO:0000313" key="2">
    <source>
        <dbReference type="Proteomes" id="UP000256345"/>
    </source>
</evidence>
<dbReference type="RefSeq" id="WP_075335899.1">
    <property type="nucleotide sequence ID" value="NZ_CP011509.1"/>
</dbReference>
<comment type="caution">
    <text evidence="1">The sequence shown here is derived from an EMBL/GenBank/DDBJ whole genome shotgun (WGS) entry which is preliminary data.</text>
</comment>
<accession>A0ABX9JS14</accession>
<dbReference type="EMBL" id="QUMU01000012">
    <property type="protein sequence ID" value="REG25994.1"/>
    <property type="molecule type" value="Genomic_DNA"/>
</dbReference>